<evidence type="ECO:0008006" key="3">
    <source>
        <dbReference type="Google" id="ProtNLM"/>
    </source>
</evidence>
<name>X0XEG4_9ZZZZ</name>
<comment type="caution">
    <text evidence="2">The sequence shown here is derived from an EMBL/GenBank/DDBJ whole genome shotgun (WGS) entry which is preliminary data.</text>
</comment>
<gene>
    <name evidence="2" type="ORF">S01H1_51467</name>
</gene>
<protein>
    <recommendedName>
        <fullName evidence="3">DUF3987 domain-containing protein</fullName>
    </recommendedName>
</protein>
<evidence type="ECO:0000313" key="2">
    <source>
        <dbReference type="EMBL" id="GAG23361.1"/>
    </source>
</evidence>
<proteinExistence type="predicted"/>
<feature type="non-terminal residue" evidence="2">
    <location>
        <position position="1"/>
    </location>
</feature>
<accession>X0XEG4</accession>
<dbReference type="AlphaFoldDB" id="X0XEG4"/>
<evidence type="ECO:0000256" key="1">
    <source>
        <dbReference type="SAM" id="Coils"/>
    </source>
</evidence>
<organism evidence="2">
    <name type="scientific">marine sediment metagenome</name>
    <dbReference type="NCBI Taxonomy" id="412755"/>
    <lineage>
        <taxon>unclassified sequences</taxon>
        <taxon>metagenomes</taxon>
        <taxon>ecological metagenomes</taxon>
    </lineage>
</organism>
<sequence>QARLRLQEAIDRAVQNAKALAAEVAAEKVIEPDQPTPTVKAFIQFPTDALPEPARSFVVKGAQAIGCDPSYIALPLLAAMASAIGNSRCIRLKPGWTEPAVIWTAIVGESGSLKTPAFKRVVKPIRDRQGEALKRHTEELTEYETAILRYERDLAAWKRSKSHTDDPPEKPPRPQADRYLVSDTTVEALAPILLENPRGVLLARDELAGWIGSFDRYSGGKSGADAAHWLSMHNGESLVVDRKTGAVRTIYVPSALVSVTG</sequence>
<reference evidence="2" key="1">
    <citation type="journal article" date="2014" name="Front. Microbiol.">
        <title>High frequency of phylogenetically diverse reductive dehalogenase-homologous genes in deep subseafloor sedimentary metagenomes.</title>
        <authorList>
            <person name="Kawai M."/>
            <person name="Futagami T."/>
            <person name="Toyoda A."/>
            <person name="Takaki Y."/>
            <person name="Nishi S."/>
            <person name="Hori S."/>
            <person name="Arai W."/>
            <person name="Tsubouchi T."/>
            <person name="Morono Y."/>
            <person name="Uchiyama I."/>
            <person name="Ito T."/>
            <person name="Fujiyama A."/>
            <person name="Inagaki F."/>
            <person name="Takami H."/>
        </authorList>
    </citation>
    <scope>NUCLEOTIDE SEQUENCE</scope>
    <source>
        <strain evidence="2">Expedition CK06-06</strain>
    </source>
</reference>
<feature type="non-terminal residue" evidence="2">
    <location>
        <position position="261"/>
    </location>
</feature>
<keyword evidence="1" id="KW-0175">Coiled coil</keyword>
<dbReference type="EMBL" id="BARS01033209">
    <property type="protein sequence ID" value="GAG23361.1"/>
    <property type="molecule type" value="Genomic_DNA"/>
</dbReference>
<dbReference type="Pfam" id="PF13148">
    <property type="entry name" value="DUF3987"/>
    <property type="match status" value="1"/>
</dbReference>
<dbReference type="InterPro" id="IPR025048">
    <property type="entry name" value="DUF3987"/>
</dbReference>
<feature type="coiled-coil region" evidence="1">
    <location>
        <begin position="133"/>
        <end position="160"/>
    </location>
</feature>